<gene>
    <name evidence="2" type="ORF">PAMC26510_25110</name>
</gene>
<keyword evidence="1" id="KW-0472">Membrane</keyword>
<organism evidence="2 3">
    <name type="scientific">Caballeronia sordidicola</name>
    <name type="common">Burkholderia sordidicola</name>
    <dbReference type="NCBI Taxonomy" id="196367"/>
    <lineage>
        <taxon>Bacteria</taxon>
        <taxon>Pseudomonadati</taxon>
        <taxon>Pseudomonadota</taxon>
        <taxon>Betaproteobacteria</taxon>
        <taxon>Burkholderiales</taxon>
        <taxon>Burkholderiaceae</taxon>
        <taxon>Caballeronia</taxon>
    </lineage>
</organism>
<keyword evidence="1" id="KW-1133">Transmembrane helix</keyword>
<dbReference type="AlphaFoldDB" id="A0A242MHJ0"/>
<protein>
    <submittedName>
        <fullName evidence="2">Uncharacterized protein</fullName>
    </submittedName>
</protein>
<name>A0A242MHJ0_CABSO</name>
<comment type="caution">
    <text evidence="2">The sequence shown here is derived from an EMBL/GenBank/DDBJ whole genome shotgun (WGS) entry which is preliminary data.</text>
</comment>
<reference evidence="2 3" key="1">
    <citation type="submission" date="2017-03" db="EMBL/GenBank/DDBJ databases">
        <title>Genome analysis of strain PAMC 26510.</title>
        <authorList>
            <person name="Oh H.-M."/>
            <person name="Yang J.-A."/>
        </authorList>
    </citation>
    <scope>NUCLEOTIDE SEQUENCE [LARGE SCALE GENOMIC DNA]</scope>
    <source>
        <strain evidence="2 3">PAMC 26510</strain>
    </source>
</reference>
<evidence type="ECO:0000313" key="2">
    <source>
        <dbReference type="EMBL" id="OTP70755.1"/>
    </source>
</evidence>
<proteinExistence type="predicted"/>
<evidence type="ECO:0000256" key="1">
    <source>
        <dbReference type="SAM" id="Phobius"/>
    </source>
</evidence>
<dbReference type="EMBL" id="NBTY01000136">
    <property type="protein sequence ID" value="OTP70755.1"/>
    <property type="molecule type" value="Genomic_DNA"/>
</dbReference>
<keyword evidence="1" id="KW-0812">Transmembrane</keyword>
<evidence type="ECO:0000313" key="3">
    <source>
        <dbReference type="Proteomes" id="UP000194546"/>
    </source>
</evidence>
<dbReference type="Proteomes" id="UP000194546">
    <property type="component" value="Unassembled WGS sequence"/>
</dbReference>
<sequence length="46" mass="5345">MQQGNLDDEDAAIYVLCIVAALGFHKEVGNRARYRLRIKRNLRLDE</sequence>
<feature type="transmembrane region" description="Helical" evidence="1">
    <location>
        <begin position="12"/>
        <end position="29"/>
    </location>
</feature>
<accession>A0A242MHJ0</accession>